<dbReference type="SMART" id="SM00387">
    <property type="entry name" value="HATPase_c"/>
    <property type="match status" value="1"/>
</dbReference>
<dbReference type="InterPro" id="IPR013656">
    <property type="entry name" value="PAS_4"/>
</dbReference>
<dbReference type="PANTHER" id="PTHR42878">
    <property type="entry name" value="TWO-COMPONENT HISTIDINE KINASE"/>
    <property type="match status" value="1"/>
</dbReference>
<feature type="transmembrane region" description="Helical" evidence="13">
    <location>
        <begin position="180"/>
        <end position="200"/>
    </location>
</feature>
<dbReference type="GO" id="GO:0030295">
    <property type="term" value="F:protein kinase activator activity"/>
    <property type="evidence" value="ECO:0007669"/>
    <property type="project" value="TreeGrafter"/>
</dbReference>
<dbReference type="SUPFAM" id="SSF55874">
    <property type="entry name" value="ATPase domain of HSP90 chaperone/DNA topoisomerase II/histidine kinase"/>
    <property type="match status" value="1"/>
</dbReference>
<dbReference type="Pfam" id="PF02518">
    <property type="entry name" value="HATPase_c"/>
    <property type="match status" value="1"/>
</dbReference>
<feature type="domain" description="Histidine kinase" evidence="14">
    <location>
        <begin position="371"/>
        <end position="574"/>
    </location>
</feature>
<accession>A0A1M5TUQ8</accession>
<dbReference type="GO" id="GO:0016020">
    <property type="term" value="C:membrane"/>
    <property type="evidence" value="ECO:0007669"/>
    <property type="project" value="UniProtKB-SubCell"/>
</dbReference>
<dbReference type="EC" id="2.7.13.3" evidence="3"/>
<dbReference type="PRINTS" id="PR00344">
    <property type="entry name" value="BCTRLSENSOR"/>
</dbReference>
<evidence type="ECO:0000256" key="12">
    <source>
        <dbReference type="SAM" id="MobiDB-lite"/>
    </source>
</evidence>
<dbReference type="InterPro" id="IPR005467">
    <property type="entry name" value="His_kinase_dom"/>
</dbReference>
<dbReference type="InterPro" id="IPR000700">
    <property type="entry name" value="PAS-assoc_C"/>
</dbReference>
<keyword evidence="10" id="KW-0902">Two-component regulatory system</keyword>
<dbReference type="GO" id="GO:0005524">
    <property type="term" value="F:ATP binding"/>
    <property type="evidence" value="ECO:0007669"/>
    <property type="project" value="UniProtKB-KW"/>
</dbReference>
<dbReference type="PROSITE" id="PS50109">
    <property type="entry name" value="HIS_KIN"/>
    <property type="match status" value="1"/>
</dbReference>
<feature type="domain" description="PAS" evidence="15">
    <location>
        <begin position="243"/>
        <end position="274"/>
    </location>
</feature>
<evidence type="ECO:0000256" key="11">
    <source>
        <dbReference type="ARBA" id="ARBA00023136"/>
    </source>
</evidence>
<feature type="domain" description="PAC" evidence="16">
    <location>
        <begin position="314"/>
        <end position="367"/>
    </location>
</feature>
<evidence type="ECO:0000256" key="7">
    <source>
        <dbReference type="ARBA" id="ARBA00022777"/>
    </source>
</evidence>
<dbReference type="AlphaFoldDB" id="A0A1M5TUQ8"/>
<organism evidence="17 18">
    <name type="scientific">Halobaculum gomorrense</name>
    <dbReference type="NCBI Taxonomy" id="43928"/>
    <lineage>
        <taxon>Archaea</taxon>
        <taxon>Methanobacteriati</taxon>
        <taxon>Methanobacteriota</taxon>
        <taxon>Stenosarchaea group</taxon>
        <taxon>Halobacteria</taxon>
        <taxon>Halobacteriales</taxon>
        <taxon>Haloferacaceae</taxon>
        <taxon>Halobaculum</taxon>
    </lineage>
</organism>
<feature type="transmembrane region" description="Helical" evidence="13">
    <location>
        <begin position="100"/>
        <end position="120"/>
    </location>
</feature>
<feature type="region of interest" description="Disordered" evidence="12">
    <location>
        <begin position="562"/>
        <end position="588"/>
    </location>
</feature>
<dbReference type="PROSITE" id="PS50112">
    <property type="entry name" value="PAS"/>
    <property type="match status" value="1"/>
</dbReference>
<dbReference type="Pfam" id="PF16927">
    <property type="entry name" value="HisKA_7TM"/>
    <property type="match status" value="1"/>
</dbReference>
<comment type="subcellular location">
    <subcellularLocation>
        <location evidence="2">Membrane</location>
        <topology evidence="2">Multi-pass membrane protein</topology>
    </subcellularLocation>
</comment>
<dbReference type="SUPFAM" id="SSF55785">
    <property type="entry name" value="PYP-like sensor domain (PAS domain)"/>
    <property type="match status" value="1"/>
</dbReference>
<keyword evidence="8" id="KW-0067">ATP-binding</keyword>
<evidence type="ECO:0000256" key="13">
    <source>
        <dbReference type="SAM" id="Phobius"/>
    </source>
</evidence>
<evidence type="ECO:0000256" key="10">
    <source>
        <dbReference type="ARBA" id="ARBA00023012"/>
    </source>
</evidence>
<dbReference type="InterPro" id="IPR050351">
    <property type="entry name" value="BphY/WalK/GraS-like"/>
</dbReference>
<proteinExistence type="predicted"/>
<dbReference type="InterPro" id="IPR000014">
    <property type="entry name" value="PAS"/>
</dbReference>
<reference evidence="17 18" key="1">
    <citation type="submission" date="2016-11" db="EMBL/GenBank/DDBJ databases">
        <authorList>
            <person name="Jaros S."/>
            <person name="Januszkiewicz K."/>
            <person name="Wedrychowicz H."/>
        </authorList>
    </citation>
    <scope>NUCLEOTIDE SEQUENCE [LARGE SCALE GENOMIC DNA]</scope>
    <source>
        <strain evidence="17 18">DSM 9297</strain>
    </source>
</reference>
<dbReference type="STRING" id="43928.SAMN05443636_2844"/>
<keyword evidence="9 13" id="KW-1133">Transmembrane helix</keyword>
<evidence type="ECO:0000256" key="2">
    <source>
        <dbReference type="ARBA" id="ARBA00004141"/>
    </source>
</evidence>
<dbReference type="InterPro" id="IPR031621">
    <property type="entry name" value="HisKA_7TM"/>
</dbReference>
<evidence type="ECO:0000313" key="17">
    <source>
        <dbReference type="EMBL" id="SHH54326.1"/>
    </source>
</evidence>
<evidence type="ECO:0000256" key="6">
    <source>
        <dbReference type="ARBA" id="ARBA00022741"/>
    </source>
</evidence>
<evidence type="ECO:0000256" key="9">
    <source>
        <dbReference type="ARBA" id="ARBA00022989"/>
    </source>
</evidence>
<dbReference type="Gene3D" id="3.30.450.20">
    <property type="entry name" value="PAS domain"/>
    <property type="match status" value="1"/>
</dbReference>
<gene>
    <name evidence="17" type="ORF">SAMN05443636_2844</name>
</gene>
<evidence type="ECO:0000313" key="18">
    <source>
        <dbReference type="Proteomes" id="UP000184357"/>
    </source>
</evidence>
<dbReference type="Gene3D" id="3.30.565.10">
    <property type="entry name" value="Histidine kinase-like ATPase, C-terminal domain"/>
    <property type="match status" value="1"/>
</dbReference>
<protein>
    <recommendedName>
        <fullName evidence="3">histidine kinase</fullName>
        <ecNumber evidence="3">2.7.13.3</ecNumber>
    </recommendedName>
</protein>
<evidence type="ECO:0000259" key="16">
    <source>
        <dbReference type="PROSITE" id="PS50113"/>
    </source>
</evidence>
<dbReference type="InterPro" id="IPR003594">
    <property type="entry name" value="HATPase_dom"/>
</dbReference>
<dbReference type="InterPro" id="IPR004358">
    <property type="entry name" value="Sig_transdc_His_kin-like_C"/>
</dbReference>
<feature type="transmembrane region" description="Helical" evidence="13">
    <location>
        <begin position="212"/>
        <end position="234"/>
    </location>
</feature>
<dbReference type="RefSeq" id="WP_073310720.1">
    <property type="nucleotide sequence ID" value="NZ_FQWV01000008.1"/>
</dbReference>
<feature type="transmembrane region" description="Helical" evidence="13">
    <location>
        <begin position="147"/>
        <end position="168"/>
    </location>
</feature>
<keyword evidence="7" id="KW-0418">Kinase</keyword>
<evidence type="ECO:0000256" key="8">
    <source>
        <dbReference type="ARBA" id="ARBA00022840"/>
    </source>
</evidence>
<keyword evidence="6" id="KW-0547">Nucleotide-binding</keyword>
<evidence type="ECO:0000259" key="15">
    <source>
        <dbReference type="PROSITE" id="PS50112"/>
    </source>
</evidence>
<comment type="catalytic activity">
    <reaction evidence="1">
        <text>ATP + protein L-histidine = ADP + protein N-phospho-L-histidine.</text>
        <dbReference type="EC" id="2.7.13.3"/>
    </reaction>
</comment>
<dbReference type="PANTHER" id="PTHR42878:SF7">
    <property type="entry name" value="SENSOR HISTIDINE KINASE GLRK"/>
    <property type="match status" value="1"/>
</dbReference>
<keyword evidence="18" id="KW-1185">Reference proteome</keyword>
<dbReference type="Pfam" id="PF08448">
    <property type="entry name" value="PAS_4"/>
    <property type="match status" value="1"/>
</dbReference>
<dbReference type="GO" id="GO:0007234">
    <property type="term" value="P:osmosensory signaling via phosphorelay pathway"/>
    <property type="evidence" value="ECO:0007669"/>
    <property type="project" value="TreeGrafter"/>
</dbReference>
<dbReference type="Proteomes" id="UP000184357">
    <property type="component" value="Unassembled WGS sequence"/>
</dbReference>
<dbReference type="InterPro" id="IPR036890">
    <property type="entry name" value="HATPase_C_sf"/>
</dbReference>
<dbReference type="GO" id="GO:0004673">
    <property type="term" value="F:protein histidine kinase activity"/>
    <property type="evidence" value="ECO:0007669"/>
    <property type="project" value="UniProtKB-EC"/>
</dbReference>
<name>A0A1M5TUQ8_9EURY</name>
<evidence type="ECO:0000256" key="5">
    <source>
        <dbReference type="ARBA" id="ARBA00022692"/>
    </source>
</evidence>
<keyword evidence="11 13" id="KW-0472">Membrane</keyword>
<dbReference type="GO" id="GO:0000156">
    <property type="term" value="F:phosphorelay response regulator activity"/>
    <property type="evidence" value="ECO:0007669"/>
    <property type="project" value="TreeGrafter"/>
</dbReference>
<evidence type="ECO:0000256" key="1">
    <source>
        <dbReference type="ARBA" id="ARBA00000085"/>
    </source>
</evidence>
<keyword evidence="5 13" id="KW-0812">Transmembrane</keyword>
<evidence type="ECO:0000259" key="14">
    <source>
        <dbReference type="PROSITE" id="PS50109"/>
    </source>
</evidence>
<sequence>MSVAGVAVVVLALLAGVTAVVVGGYAWRNRAEPGATAFAAMMVGVAVWSLTYAVALTVFDPVVRLALEVPLEVGKAIVAPAWLFFALGYAGRGEYITRRLVAAVAVIPVATILLVATVPVHDLLWTNYRIAPTIGTATVTFDPGPWFYLHAGFGWTVIGAGMVFLLEPMLSYGERYRDQGLALIVGAAVSFAAHVKATFFLPPAPALDLTPLTLAVTGVLFGVALFRFDLLGLLPATQTLGRRAAIEDVGVGLVVVDTEGAIVEFNPAAESILGVGDDGDPGEGDESGVAGEDSVGGVAGEPLGAYVSGVELGAEGPQRIEVTDGAGYRAYEATTSPIGDHTGRTVGYTVSFADVTERELRRQRLEVLNRVLRHNLRNDMTVVVGNADLLTERVADEHRSLADAIARRGRALQRLGEKARDAEAVLADDAAPREIAVAKLCDDLVRRARESYPDGDVAASVPDGLTVTARAAVLETVLWNLVDNAFEHGDGAAVRIAVTDAADGVEFVVADDGPGVPAAELEGIRSGTETDLTHGSGLGLWVVRWGTRVLGADLAFDDREPSGTAVTVTLPRAEGRRSRPPTAGSGPE</sequence>
<dbReference type="OrthoDB" id="237703at2157"/>
<feature type="transmembrane region" description="Helical" evidence="13">
    <location>
        <begin position="35"/>
        <end position="59"/>
    </location>
</feature>
<dbReference type="PROSITE" id="PS50113">
    <property type="entry name" value="PAC"/>
    <property type="match status" value="1"/>
</dbReference>
<evidence type="ECO:0000256" key="3">
    <source>
        <dbReference type="ARBA" id="ARBA00012438"/>
    </source>
</evidence>
<dbReference type="EMBL" id="FQWV01000008">
    <property type="protein sequence ID" value="SHH54326.1"/>
    <property type="molecule type" value="Genomic_DNA"/>
</dbReference>
<keyword evidence="4" id="KW-0808">Transferase</keyword>
<dbReference type="InterPro" id="IPR035965">
    <property type="entry name" value="PAS-like_dom_sf"/>
</dbReference>
<evidence type="ECO:0000256" key="4">
    <source>
        <dbReference type="ARBA" id="ARBA00022679"/>
    </source>
</evidence>